<dbReference type="GO" id="GO:0051920">
    <property type="term" value="F:peroxiredoxin activity"/>
    <property type="evidence" value="ECO:0007669"/>
    <property type="project" value="InterPro"/>
</dbReference>
<feature type="domain" description="Carboxymuconolactone decarboxylase-like" evidence="1">
    <location>
        <begin position="16"/>
        <end position="100"/>
    </location>
</feature>
<feature type="domain" description="Carboxymuconolactone decarboxylase-like" evidence="1">
    <location>
        <begin position="156"/>
        <end position="236"/>
    </location>
</feature>
<dbReference type="InterPro" id="IPR052512">
    <property type="entry name" value="4CMD/NDH-1_regulator"/>
</dbReference>
<accession>A0A9D2KZW8</accession>
<dbReference type="SUPFAM" id="SSF69118">
    <property type="entry name" value="AhpD-like"/>
    <property type="match status" value="1"/>
</dbReference>
<sequence length="243" mass="27286">MAKEENYLDAFRDTDPEFYSFFINFAEKEVVEEKDRGLDERTRYMAILAALLGCQGKELFEKILPQALDAGVTPVEAKEIIYQAAAYLGIGRVYPFLEIANAVMEKKDIFLPLPPQGTTTPEDRVEKGEAKQVEIFGEGMRGFSRSGPEESKHINRWLSGNCFGDYYTRNGLDNRQREMITFCYIAAQGGCEPQLLSHAAGNMKVGNDKQFLINVISQCMPYIGYPRTLNAVRIINEAAGNGK</sequence>
<comment type="caution">
    <text evidence="2">The sequence shown here is derived from an EMBL/GenBank/DDBJ whole genome shotgun (WGS) entry which is preliminary data.</text>
</comment>
<dbReference type="Gene3D" id="1.20.1290.10">
    <property type="entry name" value="AhpD-like"/>
    <property type="match status" value="1"/>
</dbReference>
<evidence type="ECO:0000313" key="3">
    <source>
        <dbReference type="Proteomes" id="UP000886858"/>
    </source>
</evidence>
<protein>
    <submittedName>
        <fullName evidence="2">Carboxymuconolactone decarboxylase family protein</fullName>
    </submittedName>
</protein>
<proteinExistence type="predicted"/>
<dbReference type="Pfam" id="PF02627">
    <property type="entry name" value="CMD"/>
    <property type="match status" value="2"/>
</dbReference>
<reference evidence="2" key="1">
    <citation type="journal article" date="2021" name="PeerJ">
        <title>Extensive microbial diversity within the chicken gut microbiome revealed by metagenomics and culture.</title>
        <authorList>
            <person name="Gilroy R."/>
            <person name="Ravi A."/>
            <person name="Getino M."/>
            <person name="Pursley I."/>
            <person name="Horton D.L."/>
            <person name="Alikhan N.F."/>
            <person name="Baker D."/>
            <person name="Gharbi K."/>
            <person name="Hall N."/>
            <person name="Watson M."/>
            <person name="Adriaenssens E.M."/>
            <person name="Foster-Nyarko E."/>
            <person name="Jarju S."/>
            <person name="Secka A."/>
            <person name="Antonio M."/>
            <person name="Oren A."/>
            <person name="Chaudhuri R.R."/>
            <person name="La Ragione R."/>
            <person name="Hildebrand F."/>
            <person name="Pallen M.J."/>
        </authorList>
    </citation>
    <scope>NUCLEOTIDE SEQUENCE</scope>
    <source>
        <strain evidence="2">CHK179-7159</strain>
    </source>
</reference>
<dbReference type="AlphaFoldDB" id="A0A9D2KZW8"/>
<evidence type="ECO:0000259" key="1">
    <source>
        <dbReference type="Pfam" id="PF02627"/>
    </source>
</evidence>
<dbReference type="EMBL" id="DWYY01000004">
    <property type="protein sequence ID" value="HJA91621.1"/>
    <property type="molecule type" value="Genomic_DNA"/>
</dbReference>
<evidence type="ECO:0000313" key="2">
    <source>
        <dbReference type="EMBL" id="HJA91621.1"/>
    </source>
</evidence>
<dbReference type="PANTHER" id="PTHR33570">
    <property type="entry name" value="4-CARBOXYMUCONOLACTONE DECARBOXYLASE FAMILY PROTEIN"/>
    <property type="match status" value="1"/>
</dbReference>
<organism evidence="2 3">
    <name type="scientific">Candidatus Eisenbergiella merdipullorum</name>
    <dbReference type="NCBI Taxonomy" id="2838553"/>
    <lineage>
        <taxon>Bacteria</taxon>
        <taxon>Bacillati</taxon>
        <taxon>Bacillota</taxon>
        <taxon>Clostridia</taxon>
        <taxon>Lachnospirales</taxon>
        <taxon>Lachnospiraceae</taxon>
        <taxon>Eisenbergiella</taxon>
    </lineage>
</organism>
<reference evidence="2" key="2">
    <citation type="submission" date="2021-04" db="EMBL/GenBank/DDBJ databases">
        <authorList>
            <person name="Gilroy R."/>
        </authorList>
    </citation>
    <scope>NUCLEOTIDE SEQUENCE</scope>
    <source>
        <strain evidence="2">CHK179-7159</strain>
    </source>
</reference>
<dbReference type="InterPro" id="IPR029032">
    <property type="entry name" value="AhpD-like"/>
</dbReference>
<dbReference type="Proteomes" id="UP000886858">
    <property type="component" value="Unassembled WGS sequence"/>
</dbReference>
<gene>
    <name evidence="2" type="ORF">H9717_00605</name>
</gene>
<dbReference type="PANTHER" id="PTHR33570:SF2">
    <property type="entry name" value="CARBOXYMUCONOLACTONE DECARBOXYLASE-LIKE DOMAIN-CONTAINING PROTEIN"/>
    <property type="match status" value="1"/>
</dbReference>
<name>A0A9D2KZW8_9FIRM</name>
<dbReference type="InterPro" id="IPR003779">
    <property type="entry name" value="CMD-like"/>
</dbReference>